<protein>
    <recommendedName>
        <fullName evidence="1">Rhodanese domain-containing protein</fullName>
    </recommendedName>
</protein>
<dbReference type="Proteomes" id="UP000178606">
    <property type="component" value="Unassembled WGS sequence"/>
</dbReference>
<gene>
    <name evidence="2" type="ORF">A3F84_29625</name>
</gene>
<evidence type="ECO:0000259" key="1">
    <source>
        <dbReference type="PROSITE" id="PS50206"/>
    </source>
</evidence>
<dbReference type="SUPFAM" id="SSF52821">
    <property type="entry name" value="Rhodanese/Cell cycle control phosphatase"/>
    <property type="match status" value="1"/>
</dbReference>
<dbReference type="InterPro" id="IPR001763">
    <property type="entry name" value="Rhodanese-like_dom"/>
</dbReference>
<feature type="domain" description="Rhodanese" evidence="1">
    <location>
        <begin position="17"/>
        <end position="125"/>
    </location>
</feature>
<dbReference type="PROSITE" id="PS50206">
    <property type="entry name" value="RHODANESE_3"/>
    <property type="match status" value="1"/>
</dbReference>
<dbReference type="InterPro" id="IPR052367">
    <property type="entry name" value="Thiosulfate_ST/Rhodanese-like"/>
</dbReference>
<sequence>MQIKQITPPEAKAALDADPSAVYLDVRTEMEFAMGHPTGAINVPIASPDSATGGMRLNPDFLAVAQKVLPKDRPIFCGCQVGQRSQMAAQVLVQAGYTNVANVQGGFGGARDTTGWKAAGLPVSSEAGDDVSYAGLRKKAGL</sequence>
<proteinExistence type="predicted"/>
<dbReference type="EMBL" id="MFKF01000433">
    <property type="protein sequence ID" value="OGG43522.1"/>
    <property type="molecule type" value="Genomic_DNA"/>
</dbReference>
<accession>A0A1F6C3C4</accession>
<dbReference type="PANTHER" id="PTHR45431">
    <property type="entry name" value="RHODANESE-LIKE DOMAIN-CONTAINING PROTEIN 15, CHLOROPLASTIC"/>
    <property type="match status" value="1"/>
</dbReference>
<dbReference type="SMART" id="SM00450">
    <property type="entry name" value="RHOD"/>
    <property type="match status" value="1"/>
</dbReference>
<dbReference type="AlphaFoldDB" id="A0A1F6C3C4"/>
<evidence type="ECO:0000313" key="2">
    <source>
        <dbReference type="EMBL" id="OGG43522.1"/>
    </source>
</evidence>
<organism evidence="2 3">
    <name type="scientific">Handelsmanbacteria sp. (strain RIFCSPLOWO2_12_FULL_64_10)</name>
    <dbReference type="NCBI Taxonomy" id="1817868"/>
    <lineage>
        <taxon>Bacteria</taxon>
        <taxon>Candidatus Handelsmaniibacteriota</taxon>
    </lineage>
</organism>
<dbReference type="Pfam" id="PF00581">
    <property type="entry name" value="Rhodanese"/>
    <property type="match status" value="1"/>
</dbReference>
<name>A0A1F6C3C4_HANXR</name>
<dbReference type="Gene3D" id="3.40.250.10">
    <property type="entry name" value="Rhodanese-like domain"/>
    <property type="match status" value="1"/>
</dbReference>
<comment type="caution">
    <text evidence="2">The sequence shown here is derived from an EMBL/GenBank/DDBJ whole genome shotgun (WGS) entry which is preliminary data.</text>
</comment>
<evidence type="ECO:0000313" key="3">
    <source>
        <dbReference type="Proteomes" id="UP000178606"/>
    </source>
</evidence>
<dbReference type="InterPro" id="IPR036873">
    <property type="entry name" value="Rhodanese-like_dom_sf"/>
</dbReference>
<dbReference type="PANTHER" id="PTHR45431:SF3">
    <property type="entry name" value="RHODANESE-LIKE DOMAIN-CONTAINING PROTEIN 15, CHLOROPLASTIC"/>
    <property type="match status" value="1"/>
</dbReference>
<reference evidence="2 3" key="1">
    <citation type="journal article" date="2016" name="Nat. Commun.">
        <title>Thousands of microbial genomes shed light on interconnected biogeochemical processes in an aquifer system.</title>
        <authorList>
            <person name="Anantharaman K."/>
            <person name="Brown C.T."/>
            <person name="Hug L.A."/>
            <person name="Sharon I."/>
            <person name="Castelle C.J."/>
            <person name="Probst A.J."/>
            <person name="Thomas B.C."/>
            <person name="Singh A."/>
            <person name="Wilkins M.J."/>
            <person name="Karaoz U."/>
            <person name="Brodie E.L."/>
            <person name="Williams K.H."/>
            <person name="Hubbard S.S."/>
            <person name="Banfield J.F."/>
        </authorList>
    </citation>
    <scope>NUCLEOTIDE SEQUENCE [LARGE SCALE GENOMIC DNA]</scope>
    <source>
        <strain evidence="3">RIFCSPLOWO2_12_FULL_64_10</strain>
    </source>
</reference>